<reference evidence="2 3" key="1">
    <citation type="submission" date="2015-12" db="EMBL/GenBank/DDBJ databases">
        <title>Dictyostelia acquired genes for synthesis and detection of signals that induce cell-type specialization by lateral gene transfer from prokaryotes.</title>
        <authorList>
            <person name="Gloeckner G."/>
            <person name="Schaap P."/>
        </authorList>
    </citation>
    <scope>NUCLEOTIDE SEQUENCE [LARGE SCALE GENOMIC DNA]</scope>
    <source>
        <strain evidence="2 3">TK</strain>
    </source>
</reference>
<dbReference type="PANTHER" id="PTHR32134:SF169">
    <property type="entry name" value="FNIP REPEAT-CONTAINING PROTEIN-RELATED"/>
    <property type="match status" value="1"/>
</dbReference>
<evidence type="ECO:0008006" key="4">
    <source>
        <dbReference type="Google" id="ProtNLM"/>
    </source>
</evidence>
<keyword evidence="3" id="KW-1185">Reference proteome</keyword>
<dbReference type="InterPro" id="IPR051251">
    <property type="entry name" value="STK_FNIP-Repeat"/>
</dbReference>
<dbReference type="InParanoid" id="A0A151Z9P6"/>
<name>A0A151Z9P6_TIELA</name>
<protein>
    <recommendedName>
        <fullName evidence="4">FNIP repeat-containing protein</fullName>
    </recommendedName>
</protein>
<dbReference type="PANTHER" id="PTHR32134">
    <property type="entry name" value="FNIP REPEAT-CONTAINING PROTEIN"/>
    <property type="match status" value="1"/>
</dbReference>
<dbReference type="EMBL" id="LODT01000037">
    <property type="protein sequence ID" value="KYQ90645.1"/>
    <property type="molecule type" value="Genomic_DNA"/>
</dbReference>
<dbReference type="OrthoDB" id="10671360at2759"/>
<proteinExistence type="predicted"/>
<feature type="compositionally biased region" description="Low complexity" evidence="1">
    <location>
        <begin position="643"/>
        <end position="655"/>
    </location>
</feature>
<accession>A0A151Z9P6</accession>
<evidence type="ECO:0000313" key="2">
    <source>
        <dbReference type="EMBL" id="KYQ90645.1"/>
    </source>
</evidence>
<comment type="caution">
    <text evidence="2">The sequence shown here is derived from an EMBL/GenBank/DDBJ whole genome shotgun (WGS) entry which is preliminary data.</text>
</comment>
<evidence type="ECO:0000256" key="1">
    <source>
        <dbReference type="SAM" id="MobiDB-lite"/>
    </source>
</evidence>
<feature type="region of interest" description="Disordered" evidence="1">
    <location>
        <begin position="643"/>
        <end position="666"/>
    </location>
</feature>
<evidence type="ECO:0000313" key="3">
    <source>
        <dbReference type="Proteomes" id="UP000076078"/>
    </source>
</evidence>
<feature type="compositionally biased region" description="Low complexity" evidence="1">
    <location>
        <begin position="10"/>
        <end position="20"/>
    </location>
</feature>
<organism evidence="2 3">
    <name type="scientific">Tieghemostelium lacteum</name>
    <name type="common">Slime mold</name>
    <name type="synonym">Dictyostelium lacteum</name>
    <dbReference type="NCBI Taxonomy" id="361077"/>
    <lineage>
        <taxon>Eukaryota</taxon>
        <taxon>Amoebozoa</taxon>
        <taxon>Evosea</taxon>
        <taxon>Eumycetozoa</taxon>
        <taxon>Dictyostelia</taxon>
        <taxon>Dictyosteliales</taxon>
        <taxon>Raperosteliaceae</taxon>
        <taxon>Tieghemostelium</taxon>
    </lineage>
</organism>
<dbReference type="STRING" id="361077.A0A151Z9P6"/>
<dbReference type="AlphaFoldDB" id="A0A151Z9P6"/>
<dbReference type="FunCoup" id="A0A151Z9P6">
    <property type="interactions" value="4"/>
</dbReference>
<dbReference type="Proteomes" id="UP000076078">
    <property type="component" value="Unassembled WGS sequence"/>
</dbReference>
<gene>
    <name evidence="2" type="ORF">DLAC_09278</name>
</gene>
<sequence>MENEKRKRINSTNTKTQNNSNSKDIDNLFYDIWRTPKIRNSISGNVLFGQTINISICYLNRYHKELSKIDSKTYRFNIEFTITKQEDAQALLNSPNKGLINRLVIKMFSIGFKIPSTVRIVDIKPPHFDDKIFTLQKGNIPEGVETLILRCLKQPIESSLFPSTLIDLRFECYIIIPKNRSTLHQISIISQFKLTERSLPSSLLRLSMPTYEHDITKGILPKGLKELRLGIAGSYYGFCKTIEEGSLPDSIETLELVSPGHNLDEIKYRCSRLPQSLQHLIMDGQLPLNIRKFKSMLAKLPARQLKSFKLVNALASHGDSDLPITEVYYQTNITEVFDIAPKCQKLVFQSYHENLGSHSLDKPSLTDIDMGDFKGIISQHAFPPNLKRLRMDSYHRAFPMGVLPSRLEFLSLSKFNFTLKKIPMGSLTELNIEKSLQPIAVGLLPRTLKKLSLNCRGVPTKGIIPDSVTDLTLWCGLDETAYIPTSIVKLNIPYIQVVSANKIDYLPDGFTIPASVFDLTIRRSFPRTKVGFIPNSVYRLSLSDSKGISNGVIPNSVGDLHLVHCDFESPFTLTNLHTLRFDKISTNMSFIPKSVKVLQSSTNITLPVRAENVSYDFIMYTGSEKKTFIYYSTFPEPEEQCIENNNNNNNNNNNENDIEVDQDEENRVKKKLRLDKKQYELEQQEELEHEFEDAEE</sequence>
<feature type="region of interest" description="Disordered" evidence="1">
    <location>
        <begin position="1"/>
        <end position="20"/>
    </location>
</feature>